<accession>A0A1H5X5P7</accession>
<dbReference type="InterPro" id="IPR004385">
    <property type="entry name" value="NDP_pyrophosphatase"/>
</dbReference>
<evidence type="ECO:0000256" key="1">
    <source>
        <dbReference type="ARBA" id="ARBA00000847"/>
    </source>
</evidence>
<comment type="similarity">
    <text evidence="3">Belongs to the Nudix hydrolase family. NudK subfamily.</text>
</comment>
<dbReference type="RefSeq" id="WP_103999733.1">
    <property type="nucleotide sequence ID" value="NZ_FNVP01000005.1"/>
</dbReference>
<dbReference type="SUPFAM" id="SSF55811">
    <property type="entry name" value="Nudix"/>
    <property type="match status" value="1"/>
</dbReference>
<feature type="short sequence motif" description="Nudix box" evidence="10">
    <location>
        <begin position="87"/>
        <end position="108"/>
    </location>
</feature>
<dbReference type="GO" id="GO:0016818">
    <property type="term" value="F:hydrolase activity, acting on acid anhydrides, in phosphorus-containing anhydrides"/>
    <property type="evidence" value="ECO:0007669"/>
    <property type="project" value="InterPro"/>
</dbReference>
<keyword evidence="9" id="KW-0460">Magnesium</keyword>
<dbReference type="Pfam" id="PF00293">
    <property type="entry name" value="NUDIX"/>
    <property type="match status" value="1"/>
</dbReference>
<name>A0A1H5X5P7_9FLAO</name>
<proteinExistence type="inferred from homology"/>
<evidence type="ECO:0000256" key="7">
    <source>
        <dbReference type="ARBA" id="ARBA00032162"/>
    </source>
</evidence>
<organism evidence="12 13">
    <name type="scientific">Flavobacterium urumqiense</name>
    <dbReference type="NCBI Taxonomy" id="935224"/>
    <lineage>
        <taxon>Bacteria</taxon>
        <taxon>Pseudomonadati</taxon>
        <taxon>Bacteroidota</taxon>
        <taxon>Flavobacteriia</taxon>
        <taxon>Flavobacteriales</taxon>
        <taxon>Flavobacteriaceae</taxon>
        <taxon>Flavobacterium</taxon>
    </lineage>
</organism>
<evidence type="ECO:0000256" key="8">
    <source>
        <dbReference type="ARBA" id="ARBA00032272"/>
    </source>
</evidence>
<dbReference type="NCBIfam" id="NF011585">
    <property type="entry name" value="PRK15009.1"/>
    <property type="match status" value="1"/>
</dbReference>
<dbReference type="PANTHER" id="PTHR11839:SF18">
    <property type="entry name" value="NUDIX HYDROLASE DOMAIN-CONTAINING PROTEIN"/>
    <property type="match status" value="1"/>
</dbReference>
<dbReference type="EMBL" id="FNVP01000005">
    <property type="protein sequence ID" value="SEG07061.1"/>
    <property type="molecule type" value="Genomic_DNA"/>
</dbReference>
<evidence type="ECO:0000256" key="6">
    <source>
        <dbReference type="ARBA" id="ARBA00022801"/>
    </source>
</evidence>
<feature type="domain" description="Nudix hydrolase" evidence="11">
    <location>
        <begin position="44"/>
        <end position="183"/>
    </location>
</feature>
<comment type="catalytic activity">
    <reaction evidence="1">
        <text>GDP-alpha-D-mannose + H2O = alpha-D-mannose 1-phosphate + GMP + 2 H(+)</text>
        <dbReference type="Rhea" id="RHEA:27978"/>
        <dbReference type="ChEBI" id="CHEBI:15377"/>
        <dbReference type="ChEBI" id="CHEBI:15378"/>
        <dbReference type="ChEBI" id="CHEBI:57527"/>
        <dbReference type="ChEBI" id="CHEBI:58115"/>
        <dbReference type="ChEBI" id="CHEBI:58409"/>
    </reaction>
</comment>
<comment type="subunit">
    <text evidence="4">Homodimer.</text>
</comment>
<protein>
    <recommendedName>
        <fullName evidence="5">GDP-mannose pyrophosphatase</fullName>
    </recommendedName>
    <alternativeName>
        <fullName evidence="7">GDP-mannose hydrolase</fullName>
    </alternativeName>
    <alternativeName>
        <fullName evidence="8">GDPMK</fullName>
    </alternativeName>
</protein>
<evidence type="ECO:0000256" key="4">
    <source>
        <dbReference type="ARBA" id="ARBA00011738"/>
    </source>
</evidence>
<evidence type="ECO:0000313" key="13">
    <source>
        <dbReference type="Proteomes" id="UP000236737"/>
    </source>
</evidence>
<dbReference type="Proteomes" id="UP000236737">
    <property type="component" value="Unassembled WGS sequence"/>
</dbReference>
<feature type="binding site" evidence="9">
    <location>
        <position position="86"/>
    </location>
    <ligand>
        <name>Mg(2+)</name>
        <dbReference type="ChEBI" id="CHEBI:18420"/>
        <label>1</label>
    </ligand>
</feature>
<dbReference type="CDD" id="cd24157">
    <property type="entry name" value="NUDIX_GDPMK"/>
    <property type="match status" value="1"/>
</dbReference>
<dbReference type="InterPro" id="IPR015797">
    <property type="entry name" value="NUDIX_hydrolase-like_dom_sf"/>
</dbReference>
<keyword evidence="13" id="KW-1185">Reference proteome</keyword>
<reference evidence="13" key="1">
    <citation type="submission" date="2016-10" db="EMBL/GenBank/DDBJ databases">
        <authorList>
            <person name="Varghese N."/>
            <person name="Submissions S."/>
        </authorList>
    </citation>
    <scope>NUCLEOTIDE SEQUENCE [LARGE SCALE GENOMIC DNA]</scope>
    <source>
        <strain evidence="13">CGMCC 1.9230</strain>
    </source>
</reference>
<feature type="binding site" evidence="9">
    <location>
        <position position="101"/>
    </location>
    <ligand>
        <name>Mg(2+)</name>
        <dbReference type="ChEBI" id="CHEBI:18420"/>
        <label>1</label>
    </ligand>
</feature>
<keyword evidence="9" id="KW-0479">Metal-binding</keyword>
<dbReference type="PROSITE" id="PS51462">
    <property type="entry name" value="NUDIX"/>
    <property type="match status" value="1"/>
</dbReference>
<evidence type="ECO:0000256" key="10">
    <source>
        <dbReference type="PIRSR" id="PIRSR604385-3"/>
    </source>
</evidence>
<dbReference type="GO" id="GO:0006753">
    <property type="term" value="P:nucleoside phosphate metabolic process"/>
    <property type="evidence" value="ECO:0007669"/>
    <property type="project" value="TreeGrafter"/>
</dbReference>
<keyword evidence="6" id="KW-0378">Hydrolase</keyword>
<comment type="cofactor">
    <cofactor evidence="2 9">
        <name>Mg(2+)</name>
        <dbReference type="ChEBI" id="CHEBI:18420"/>
    </cofactor>
</comment>
<dbReference type="Gene3D" id="3.90.79.10">
    <property type="entry name" value="Nucleoside Triphosphate Pyrophosphohydrolase"/>
    <property type="match status" value="1"/>
</dbReference>
<evidence type="ECO:0000256" key="2">
    <source>
        <dbReference type="ARBA" id="ARBA00001946"/>
    </source>
</evidence>
<feature type="binding site" evidence="9">
    <location>
        <position position="154"/>
    </location>
    <ligand>
        <name>Mg(2+)</name>
        <dbReference type="ChEBI" id="CHEBI:18420"/>
        <label>1</label>
    </ligand>
</feature>
<dbReference type="InterPro" id="IPR000086">
    <property type="entry name" value="NUDIX_hydrolase_dom"/>
</dbReference>
<sequence length="193" mass="22128">MKNPAIKIQKTELLSDNWYILNKVTFDYQKKDDSWIAQKREVYDRGNGAAILLYNSTNKKVILTRQFRLPTYLNGNQTGMMIEVCAGLLDQDHPEQCIIRETEEETGYRLTKVTKIMETYMSPGAVTEILYLFVGEYDESMKVSEGGGAQHEEENIDVLEMSYNEAYAMIESGEIKDAKTILLLQHAKIKNLV</sequence>
<dbReference type="OrthoDB" id="1523642at2"/>
<dbReference type="PANTHER" id="PTHR11839">
    <property type="entry name" value="UDP/ADP-SUGAR PYROPHOSPHATASE"/>
    <property type="match status" value="1"/>
</dbReference>
<dbReference type="GO" id="GO:0005829">
    <property type="term" value="C:cytosol"/>
    <property type="evidence" value="ECO:0007669"/>
    <property type="project" value="TreeGrafter"/>
</dbReference>
<gene>
    <name evidence="12" type="ORF">SAMN04488130_105201</name>
</gene>
<dbReference type="GO" id="GO:0046872">
    <property type="term" value="F:metal ion binding"/>
    <property type="evidence" value="ECO:0007669"/>
    <property type="project" value="UniProtKB-KW"/>
</dbReference>
<dbReference type="GO" id="GO:0019693">
    <property type="term" value="P:ribose phosphate metabolic process"/>
    <property type="evidence" value="ECO:0007669"/>
    <property type="project" value="TreeGrafter"/>
</dbReference>
<dbReference type="AlphaFoldDB" id="A0A1H5X5P7"/>
<feature type="binding site" evidence="9">
    <location>
        <position position="105"/>
    </location>
    <ligand>
        <name>Mg(2+)</name>
        <dbReference type="ChEBI" id="CHEBI:18420"/>
        <label>1</label>
    </ligand>
</feature>
<evidence type="ECO:0000259" key="11">
    <source>
        <dbReference type="PROSITE" id="PS51462"/>
    </source>
</evidence>
<evidence type="ECO:0000256" key="9">
    <source>
        <dbReference type="PIRSR" id="PIRSR604385-2"/>
    </source>
</evidence>
<evidence type="ECO:0000313" key="12">
    <source>
        <dbReference type="EMBL" id="SEG07061.1"/>
    </source>
</evidence>
<dbReference type="NCBIfam" id="TIGR00052">
    <property type="entry name" value="nudix-type nucleoside diphosphatase, YffH/AdpP family"/>
    <property type="match status" value="1"/>
</dbReference>
<evidence type="ECO:0000256" key="5">
    <source>
        <dbReference type="ARBA" id="ARBA00016377"/>
    </source>
</evidence>
<evidence type="ECO:0000256" key="3">
    <source>
        <dbReference type="ARBA" id="ARBA00007275"/>
    </source>
</evidence>